<evidence type="ECO:0000313" key="1">
    <source>
        <dbReference type="EMBL" id="GFQ93877.1"/>
    </source>
</evidence>
<dbReference type="EMBL" id="BMAO01024221">
    <property type="protein sequence ID" value="GFQ93877.1"/>
    <property type="molecule type" value="Genomic_DNA"/>
</dbReference>
<dbReference type="OrthoDB" id="10325239at2759"/>
<evidence type="ECO:0000313" key="2">
    <source>
        <dbReference type="Proteomes" id="UP000887116"/>
    </source>
</evidence>
<gene>
    <name evidence="1" type="ORF">TNCT_175161</name>
</gene>
<organism evidence="1 2">
    <name type="scientific">Trichonephila clavata</name>
    <name type="common">Joro spider</name>
    <name type="synonym">Nephila clavata</name>
    <dbReference type="NCBI Taxonomy" id="2740835"/>
    <lineage>
        <taxon>Eukaryota</taxon>
        <taxon>Metazoa</taxon>
        <taxon>Ecdysozoa</taxon>
        <taxon>Arthropoda</taxon>
        <taxon>Chelicerata</taxon>
        <taxon>Arachnida</taxon>
        <taxon>Araneae</taxon>
        <taxon>Araneomorphae</taxon>
        <taxon>Entelegynae</taxon>
        <taxon>Araneoidea</taxon>
        <taxon>Nephilidae</taxon>
        <taxon>Trichonephila</taxon>
    </lineage>
</organism>
<keyword evidence="2" id="KW-1185">Reference proteome</keyword>
<dbReference type="AlphaFoldDB" id="A0A8X6G0Y0"/>
<reference evidence="1" key="1">
    <citation type="submission" date="2020-07" db="EMBL/GenBank/DDBJ databases">
        <title>Multicomponent nature underlies the extraordinary mechanical properties of spider dragline silk.</title>
        <authorList>
            <person name="Kono N."/>
            <person name="Nakamura H."/>
            <person name="Mori M."/>
            <person name="Yoshida Y."/>
            <person name="Ohtoshi R."/>
            <person name="Malay A.D."/>
            <person name="Moran D.A.P."/>
            <person name="Tomita M."/>
            <person name="Numata K."/>
            <person name="Arakawa K."/>
        </authorList>
    </citation>
    <scope>NUCLEOTIDE SEQUENCE</scope>
</reference>
<accession>A0A8X6G0Y0</accession>
<sequence>MALNYLKVYEKIPYSCTELIITEGDESADVMLNARFNFSKKQFSDGFAQRAVVMVELTGPLLSPEEARRRVHWTRELSSGLEQRNYVMGSNVSSGPLVMAIALVKERLRHPRLENGKD</sequence>
<name>A0A8X6G0Y0_TRICU</name>
<proteinExistence type="predicted"/>
<comment type="caution">
    <text evidence="1">The sequence shown here is derived from an EMBL/GenBank/DDBJ whole genome shotgun (WGS) entry which is preliminary data.</text>
</comment>
<dbReference type="Proteomes" id="UP000887116">
    <property type="component" value="Unassembled WGS sequence"/>
</dbReference>
<protein>
    <submittedName>
        <fullName evidence="1">Uncharacterized protein</fullName>
    </submittedName>
</protein>